<dbReference type="PANTHER" id="PTHR23359">
    <property type="entry name" value="NUCLEOTIDE KINASE"/>
    <property type="match status" value="1"/>
</dbReference>
<dbReference type="PRINTS" id="PR00094">
    <property type="entry name" value="ADENYLTKNASE"/>
</dbReference>
<proteinExistence type="inferred from homology"/>
<evidence type="ECO:0000313" key="5">
    <source>
        <dbReference type="EMBL" id="KAL3758594.1"/>
    </source>
</evidence>
<gene>
    <name evidence="5" type="ORF">ACHAWU_008348</name>
</gene>
<dbReference type="Pfam" id="PF00406">
    <property type="entry name" value="ADK"/>
    <property type="match status" value="1"/>
</dbReference>
<dbReference type="GO" id="GO:0016301">
    <property type="term" value="F:kinase activity"/>
    <property type="evidence" value="ECO:0007669"/>
    <property type="project" value="UniProtKB-KW"/>
</dbReference>
<reference evidence="5 6" key="1">
    <citation type="submission" date="2024-10" db="EMBL/GenBank/DDBJ databases">
        <title>Updated reference genomes for cyclostephanoid diatoms.</title>
        <authorList>
            <person name="Roberts W.R."/>
            <person name="Alverson A.J."/>
        </authorList>
    </citation>
    <scope>NUCLEOTIDE SEQUENCE [LARGE SCALE GENOMIC DNA]</scope>
    <source>
        <strain evidence="5 6">AJA232-27</strain>
    </source>
</reference>
<dbReference type="Proteomes" id="UP001530293">
    <property type="component" value="Unassembled WGS sequence"/>
</dbReference>
<dbReference type="EMBL" id="JALLBG020000228">
    <property type="protein sequence ID" value="KAL3758594.1"/>
    <property type="molecule type" value="Genomic_DNA"/>
</dbReference>
<dbReference type="SUPFAM" id="SSF52540">
    <property type="entry name" value="P-loop containing nucleoside triphosphate hydrolases"/>
    <property type="match status" value="1"/>
</dbReference>
<evidence type="ECO:0000256" key="3">
    <source>
        <dbReference type="ARBA" id="ARBA00022777"/>
    </source>
</evidence>
<dbReference type="InterPro" id="IPR000850">
    <property type="entry name" value="Adenylat/UMP-CMP_kin"/>
</dbReference>
<keyword evidence="1 4" id="KW-0808">Transferase</keyword>
<sequence>MVSIISLIGAPGSGKGTYGALLASRLIDASFISVGDILRENSSRNKHIAKVLNSGALVDDALVNAAVLQCLEEKIHAKRIANTNQKYRIILDGYPRTDRQASLLDKWPIELHPKLAVQLDVPERICLTKILGRRKCILCNKSLNVNGVLDEFGFDMPPMLPDDNSDECRTLNCNPVHWKKRDDDTIDTIQFRMDVYRRETEPVLQYWEEKGLLLRFIPYKGIKEIDNLVSLIEKRIGKST</sequence>
<protein>
    <recommendedName>
        <fullName evidence="7">Adenylate kinase</fullName>
    </recommendedName>
</protein>
<accession>A0ABD3M7D9</accession>
<dbReference type="InterPro" id="IPR033690">
    <property type="entry name" value="Adenylat_kinase_CS"/>
</dbReference>
<dbReference type="GO" id="GO:0000166">
    <property type="term" value="F:nucleotide binding"/>
    <property type="evidence" value="ECO:0007669"/>
    <property type="project" value="UniProtKB-KW"/>
</dbReference>
<dbReference type="Gene3D" id="3.40.50.300">
    <property type="entry name" value="P-loop containing nucleotide triphosphate hydrolases"/>
    <property type="match status" value="1"/>
</dbReference>
<organism evidence="5 6">
    <name type="scientific">Discostella pseudostelligera</name>
    <dbReference type="NCBI Taxonomy" id="259834"/>
    <lineage>
        <taxon>Eukaryota</taxon>
        <taxon>Sar</taxon>
        <taxon>Stramenopiles</taxon>
        <taxon>Ochrophyta</taxon>
        <taxon>Bacillariophyta</taxon>
        <taxon>Coscinodiscophyceae</taxon>
        <taxon>Thalassiosirophycidae</taxon>
        <taxon>Stephanodiscales</taxon>
        <taxon>Stephanodiscaceae</taxon>
        <taxon>Discostella</taxon>
    </lineage>
</organism>
<evidence type="ECO:0000313" key="6">
    <source>
        <dbReference type="Proteomes" id="UP001530293"/>
    </source>
</evidence>
<dbReference type="InterPro" id="IPR027417">
    <property type="entry name" value="P-loop_NTPase"/>
</dbReference>
<keyword evidence="3 4" id="KW-0418">Kinase</keyword>
<evidence type="ECO:0000256" key="2">
    <source>
        <dbReference type="ARBA" id="ARBA00022741"/>
    </source>
</evidence>
<evidence type="ECO:0000256" key="1">
    <source>
        <dbReference type="ARBA" id="ARBA00022679"/>
    </source>
</evidence>
<keyword evidence="6" id="KW-1185">Reference proteome</keyword>
<keyword evidence="2" id="KW-0547">Nucleotide-binding</keyword>
<evidence type="ECO:0008006" key="7">
    <source>
        <dbReference type="Google" id="ProtNLM"/>
    </source>
</evidence>
<evidence type="ECO:0000256" key="4">
    <source>
        <dbReference type="RuleBase" id="RU003330"/>
    </source>
</evidence>
<dbReference type="AlphaFoldDB" id="A0ABD3M7D9"/>
<dbReference type="CDD" id="cd01428">
    <property type="entry name" value="ADK"/>
    <property type="match status" value="1"/>
</dbReference>
<dbReference type="HAMAP" id="MF_00235">
    <property type="entry name" value="Adenylate_kinase_Adk"/>
    <property type="match status" value="1"/>
</dbReference>
<comment type="similarity">
    <text evidence="4">Belongs to the adenylate kinase family.</text>
</comment>
<name>A0ABD3M7D9_9STRA</name>
<dbReference type="PROSITE" id="PS00113">
    <property type="entry name" value="ADENYLATE_KINASE"/>
    <property type="match status" value="1"/>
</dbReference>
<comment type="caution">
    <text evidence="5">The sequence shown here is derived from an EMBL/GenBank/DDBJ whole genome shotgun (WGS) entry which is preliminary data.</text>
</comment>